<dbReference type="FunFam" id="1.10.132.60:FF:000002">
    <property type="entry name" value="DNA polymerase epsilon catalytic subunit"/>
    <property type="match status" value="1"/>
</dbReference>
<evidence type="ECO:0000256" key="9">
    <source>
        <dbReference type="ARBA" id="ARBA00022771"/>
    </source>
</evidence>
<keyword evidence="5 17" id="KW-0808">Transferase</keyword>
<dbReference type="GO" id="GO:0045004">
    <property type="term" value="P:DNA replication proofreading"/>
    <property type="evidence" value="ECO:0007669"/>
    <property type="project" value="TreeGrafter"/>
</dbReference>
<dbReference type="GO" id="GO:0003677">
    <property type="term" value="F:DNA binding"/>
    <property type="evidence" value="ECO:0007669"/>
    <property type="project" value="UniProtKB-KW"/>
</dbReference>
<dbReference type="InterPro" id="IPR006133">
    <property type="entry name" value="DNA-dir_DNA_pol_B_exonuc"/>
</dbReference>
<keyword evidence="11 17" id="KW-0239">DNA-directed DNA polymerase</keyword>
<gene>
    <name evidence="20" type="ORF">CANARDRAFT_220740</name>
</gene>
<feature type="compositionally biased region" description="Polar residues" evidence="18">
    <location>
        <begin position="1"/>
        <end position="30"/>
    </location>
</feature>
<dbReference type="Pfam" id="PF22634">
    <property type="entry name" value="POL2_thumb"/>
    <property type="match status" value="1"/>
</dbReference>
<keyword evidence="10 17" id="KW-0862">Zinc</keyword>
<dbReference type="FunFam" id="1.10.287.690:FF:000005">
    <property type="entry name" value="DNA polymerase epsilon catalytic subunit"/>
    <property type="match status" value="1"/>
</dbReference>
<dbReference type="SUPFAM" id="SSF53098">
    <property type="entry name" value="Ribonuclease H-like"/>
    <property type="match status" value="1"/>
</dbReference>
<evidence type="ECO:0000256" key="16">
    <source>
        <dbReference type="ARBA" id="ARBA00049244"/>
    </source>
</evidence>
<keyword evidence="21" id="KW-1185">Reference proteome</keyword>
<evidence type="ECO:0000256" key="7">
    <source>
        <dbReference type="ARBA" id="ARBA00022705"/>
    </source>
</evidence>
<keyword evidence="4 17" id="KW-0004">4Fe-4S</keyword>
<dbReference type="GO" id="GO:0006287">
    <property type="term" value="P:base-excision repair, gap-filling"/>
    <property type="evidence" value="ECO:0007669"/>
    <property type="project" value="TreeGrafter"/>
</dbReference>
<reference evidence="21" key="1">
    <citation type="submission" date="2016-04" db="EMBL/GenBank/DDBJ databases">
        <title>Comparative genomics of biotechnologically important yeasts.</title>
        <authorList>
            <consortium name="DOE Joint Genome Institute"/>
            <person name="Riley R."/>
            <person name="Haridas S."/>
            <person name="Wolfe K.H."/>
            <person name="Lopes M.R."/>
            <person name="Hittinger C.T."/>
            <person name="Goker M."/>
            <person name="Salamov A."/>
            <person name="Wisecaver J."/>
            <person name="Long T.M."/>
            <person name="Aerts A.L."/>
            <person name="Barry K."/>
            <person name="Choi C."/>
            <person name="Clum A."/>
            <person name="Coughlan A.Y."/>
            <person name="Deshpande S."/>
            <person name="Douglass A.P."/>
            <person name="Hanson S.J."/>
            <person name="Klenk H.-P."/>
            <person name="Labutti K."/>
            <person name="Lapidus A."/>
            <person name="Lindquist E."/>
            <person name="Lipzen A."/>
            <person name="Meier-Kolthoff J.P."/>
            <person name="Ohm R.A."/>
            <person name="Otillar R.P."/>
            <person name="Pangilinan J."/>
            <person name="Peng Y."/>
            <person name="Rokas A."/>
            <person name="Rosa C.A."/>
            <person name="Scheuner C."/>
            <person name="Sibirny A.A."/>
            <person name="Slot J.C."/>
            <person name="Stielow J.B."/>
            <person name="Sun H."/>
            <person name="Kurtzman C.P."/>
            <person name="Blackwell M."/>
            <person name="Grigoriev I.V."/>
            <person name="Jeffries T.W."/>
        </authorList>
    </citation>
    <scope>NUCLEOTIDE SEQUENCE [LARGE SCALE GENOMIC DNA]</scope>
    <source>
        <strain evidence="21">NRRL YB-2248</strain>
    </source>
</reference>
<dbReference type="FunFam" id="3.90.1600.10:FF:000006">
    <property type="entry name" value="DNA polymerase epsilon catalytic subunit"/>
    <property type="match status" value="1"/>
</dbReference>
<dbReference type="InterPro" id="IPR054475">
    <property type="entry name" value="Znf-DPOE"/>
</dbReference>
<keyword evidence="15 17" id="KW-0539">Nucleus</keyword>
<dbReference type="SMART" id="SM00486">
    <property type="entry name" value="POLBc"/>
    <property type="match status" value="1"/>
</dbReference>
<evidence type="ECO:0000256" key="10">
    <source>
        <dbReference type="ARBA" id="ARBA00022833"/>
    </source>
</evidence>
<dbReference type="Gene3D" id="1.10.132.60">
    <property type="entry name" value="DNA polymerase family B, C-terminal domain"/>
    <property type="match status" value="1"/>
</dbReference>
<evidence type="ECO:0000256" key="6">
    <source>
        <dbReference type="ARBA" id="ARBA00022695"/>
    </source>
</evidence>
<evidence type="ECO:0000256" key="13">
    <source>
        <dbReference type="ARBA" id="ARBA00023014"/>
    </source>
</evidence>
<dbReference type="GO" id="GO:0008310">
    <property type="term" value="F:single-stranded DNA 3'-5' DNA exonuclease activity"/>
    <property type="evidence" value="ECO:0007669"/>
    <property type="project" value="TreeGrafter"/>
</dbReference>
<dbReference type="InterPro" id="IPR013697">
    <property type="entry name" value="DNA_pol_e_suA_C"/>
</dbReference>
<organism evidence="20 21">
    <name type="scientific">[Candida] arabinofermentans NRRL YB-2248</name>
    <dbReference type="NCBI Taxonomy" id="983967"/>
    <lineage>
        <taxon>Eukaryota</taxon>
        <taxon>Fungi</taxon>
        <taxon>Dikarya</taxon>
        <taxon>Ascomycota</taxon>
        <taxon>Saccharomycotina</taxon>
        <taxon>Pichiomycetes</taxon>
        <taxon>Pichiales</taxon>
        <taxon>Pichiaceae</taxon>
        <taxon>Ogataea</taxon>
        <taxon>Ogataea/Candida clade</taxon>
    </lineage>
</organism>
<comment type="subcellular location">
    <subcellularLocation>
        <location evidence="2 17">Nucleus</location>
    </subcellularLocation>
</comment>
<dbReference type="InterPro" id="IPR036397">
    <property type="entry name" value="RNaseH_sf"/>
</dbReference>
<evidence type="ECO:0000256" key="11">
    <source>
        <dbReference type="ARBA" id="ARBA00022932"/>
    </source>
</evidence>
<evidence type="ECO:0000256" key="18">
    <source>
        <dbReference type="SAM" id="MobiDB-lite"/>
    </source>
</evidence>
<dbReference type="InterPro" id="IPR023211">
    <property type="entry name" value="DNA_pol_palm_dom_sf"/>
</dbReference>
<evidence type="ECO:0000256" key="1">
    <source>
        <dbReference type="ARBA" id="ARBA00001966"/>
    </source>
</evidence>
<dbReference type="Pfam" id="PF23250">
    <property type="entry name" value="zf_DPOE_2"/>
    <property type="match status" value="1"/>
</dbReference>
<comment type="cofactor">
    <cofactor evidence="1 17">
        <name>[4Fe-4S] cluster</name>
        <dbReference type="ChEBI" id="CHEBI:49883"/>
    </cofactor>
</comment>
<keyword evidence="8 17" id="KW-0479">Metal-binding</keyword>
<dbReference type="Pfam" id="PF03104">
    <property type="entry name" value="DNA_pol_B_exo1"/>
    <property type="match status" value="1"/>
</dbReference>
<dbReference type="InterPro" id="IPR029703">
    <property type="entry name" value="POL2"/>
</dbReference>
<dbReference type="STRING" id="983967.A0A1E4T2L5"/>
<feature type="domain" description="DNA polymerase epsilon catalytic subunit A C-terminal" evidence="19">
    <location>
        <begin position="1550"/>
        <end position="1938"/>
    </location>
</feature>
<dbReference type="GO" id="GO:0006272">
    <property type="term" value="P:leading strand elongation"/>
    <property type="evidence" value="ECO:0007669"/>
    <property type="project" value="TreeGrafter"/>
</dbReference>
<dbReference type="EC" id="2.7.7.7" evidence="17"/>
<keyword evidence="9 17" id="KW-0863">Zinc-finger</keyword>
<dbReference type="SMART" id="SM01159">
    <property type="entry name" value="DUF1744"/>
    <property type="match status" value="1"/>
</dbReference>
<dbReference type="SUPFAM" id="SSF56672">
    <property type="entry name" value="DNA/RNA polymerases"/>
    <property type="match status" value="1"/>
</dbReference>
<accession>A0A1E4T2L5</accession>
<dbReference type="GO" id="GO:0006297">
    <property type="term" value="P:nucleotide-excision repair, DNA gap filling"/>
    <property type="evidence" value="ECO:0007669"/>
    <property type="project" value="TreeGrafter"/>
</dbReference>
<dbReference type="FunFam" id="3.30.420.10:FF:000010">
    <property type="entry name" value="DNA polymerase epsilon catalytic subunit"/>
    <property type="match status" value="1"/>
</dbReference>
<keyword evidence="13 17" id="KW-0411">Iron-sulfur</keyword>
<evidence type="ECO:0000256" key="5">
    <source>
        <dbReference type="ARBA" id="ARBA00022679"/>
    </source>
</evidence>
<dbReference type="PANTHER" id="PTHR10670">
    <property type="entry name" value="DNA POLYMERASE EPSILON CATALYTIC SUBUNIT A"/>
    <property type="match status" value="1"/>
</dbReference>
<protein>
    <recommendedName>
        <fullName evidence="17">DNA polymerase epsilon catalytic subunit</fullName>
        <ecNumber evidence="17">2.7.7.7</ecNumber>
    </recommendedName>
</protein>
<sequence>MTSRQSGKGSSSARFVKNTTNDRQNNQPERNYNNFSNDKFNSNNSTNNNNNNNSSSYYATSSSNLKSKLDLVKEIDRIDSVFGFDRYESGPKKIGWLVNMHATTIPTADSLAGASGVDYHFLDEEGGSFKATVKYDPYFLLACQSSETEVEEYLRKFLEGSLRKISRVSKEDLELPNHLIGLKRQLLKLEFRNITDLLDARRLLQPIIEANKASKDSKDIYKSVDLNYNTYLKESNTNDDIYNDDDIQQNGSSKLKNVSELIEDIREYDVPYHVRVSIDKNIRVGKWYTVEADQDEVTLTEIKDKIAFADPVVLAFDIETTKAPLKFPDSAVDQIMMISYMIDGEGFLITNRDIISEDIDDFEYTPKPEYPGMFTIFNEPDEKALIEKFFEHIRDSQPTVIATFNGDFFDWPFVEARALYHDIDMFQEIGFAKDAEGEYKSNYCVHMDCYRWVKRDSYLPQGSQGLKAVTTAKLGYNPTELDPELMTPYAYEKPQLLSEYSVSDAVATYYLYYKYVHPFIFSLCTIIPLNPDEVLRKGTGTLCEMLLMVQAYQGDILLPNKHTDPLERFYDGHLLESETYVGGHVESLEAGVFRADLETHFNVDPTAIDEIIADLDNSLKFSIVVEAQKKLEDVTNYDEIYNQIKEKLLELKEKPKRQEPPLIYHVDVASMYPNIMTTNRLQPDSMKSEKDCASCDFNRPGKNCDRRLPWAWRGEFYPAEMNEYNMIKNAAHNETFPPRKPGMPRRTFDELSAADQAAHLKKKISDYSRKVYHRIKQTETVEREAIICQRENPFYVDTVRDFRDRRYEFKGLAKVWKGKASQVKDDKNALDEAKKMVVLYDSLQLAHKVILNSFYGYVMRKGSRWYSMEMAGITCLTGATIIQMARSLVERLGRPLELDTDGIWCILPSSFPENYNFELKNGKKIFTSYPCSMLNYLVHDKFTNHQYQKLVDPVKLKYETHSDNSIFFEVDGPYKAMVLPTSKEEGKGLKKRYAVFNFDGSIAELKGFELKRRGELQLIKNFQSDIFKLFLDGDSLEGCYQSVANVANRWLDVLDTKGSMLEDEDLIELICENRSMSKTLEEYGKQKSTSITTAKRLGEFLGEEMVKDKGLACKYIIADRPLNSPTTERAIPTAIFSAELSVKRKYLRRWLGDPTLETFDPRSIINWEYYRERLASVIQKIITIPAALQGVSNPVPRIKHPEWLQRTIDIKDDKLKQTSLTRFFSKAPKGSNPRVMTDVTNKIQDIEDFGIVGAGDGSGPKISKVTSRKRKLTAKETEDEANQIIMNQPCPDPLTDYEAFLSYQKIKWGMQAKERARRKNLFGDSFQTTDRSAIGTMRRQKAESFATSTWEVIQYAADPAHPGDLKVFVLIDGKIQSLTFHIPKKVYLSFKAADFMPTGEIPHCKITKALESLPNKSENQNLYKLVLPEQSFIDESAKAHGLFKNENVSGLYESNIEATERAILELGSCVKFNQDELGALGKALDKGFDQETLRAVPSENYLKRFSAGILYLLHIVSNSYELFALFNSQESIVEVFVLKPSASAQPLSSNVSSVYKELYNAKKDNISKYYNIIDYQSEMEFNTQYFTDISKLYKKLNAHISKVADQSASKMLFTIQSPFSSKLSKILTSTASLPSLMMNIGEISLNSLSWQSLIMKRVINHYLSLASWLKKMISLAKYGNIPLCNLKVDDMGYLIDIEYARRLNRSNIVLWWSPNPTPDYGGIEKDRFVLSGEESLEFPNINRPEIYETVCLELDIKNLTINTMLTSALINDAEGVFTSESGDNGNAQELSSNGTFAEDAFSAPALIVLRGLIKSWWDDAIKDNPDADSMIHSFVSWCQNPKSFLYDSSLHYHVHNLTKKSLVQLLGEFKRMGSSVVFADRNRVILKTSKTVVENSYAYGQYITSTARSSPLFNYLELNVVRYWDLLIWMDKYNYAGRFCYEISETEVQELEAVSKWQIGSFLPPILREEFADWAVLFLDSLVKFREEENKHSSQTQGSPRKTQITQILKNNKFIKDLSAEAADTDINYENGVCEMFRNPLIKRMKNLLRKQMEMSLNSSMAEEYMFPILPGSHLKMSNPTLELVKYLCHILSLSKTRNIEVRILRRDLLSLFDVKEFSDEGLFKNPSTSLILPQIICGYCNFIKDIDVCKDDEHHIWNCEGCDKPYNKLVIEEKLIYEFSKTIGLYMTQDLKCSKCSRIKDNEISTHCACSGSWVGTINKKDVIKICEVNRNVADAYQLNLLRDITDELLG</sequence>
<evidence type="ECO:0000256" key="2">
    <source>
        <dbReference type="ARBA" id="ARBA00004123"/>
    </source>
</evidence>
<keyword evidence="12 17" id="KW-0408">Iron</keyword>
<comment type="catalytic activity">
    <reaction evidence="16 17">
        <text>DNA(n) + a 2'-deoxyribonucleoside 5'-triphosphate = DNA(n+1) + diphosphate</text>
        <dbReference type="Rhea" id="RHEA:22508"/>
        <dbReference type="Rhea" id="RHEA-COMP:17339"/>
        <dbReference type="Rhea" id="RHEA-COMP:17340"/>
        <dbReference type="ChEBI" id="CHEBI:33019"/>
        <dbReference type="ChEBI" id="CHEBI:61560"/>
        <dbReference type="ChEBI" id="CHEBI:173112"/>
        <dbReference type="EC" id="2.7.7.7"/>
    </reaction>
</comment>
<comment type="similarity">
    <text evidence="3 17">Belongs to the DNA polymerase type-B family.</text>
</comment>
<evidence type="ECO:0000313" key="20">
    <source>
        <dbReference type="EMBL" id="ODV85993.1"/>
    </source>
</evidence>
<evidence type="ECO:0000256" key="12">
    <source>
        <dbReference type="ARBA" id="ARBA00023004"/>
    </source>
</evidence>
<keyword evidence="6 17" id="KW-0548">Nucleotidyltransferase</keyword>
<keyword evidence="14 17" id="KW-0238">DNA-binding</keyword>
<dbReference type="CDD" id="cd05779">
    <property type="entry name" value="DNA_polB_epsilon_exo"/>
    <property type="match status" value="1"/>
</dbReference>
<dbReference type="GO" id="GO:0008622">
    <property type="term" value="C:epsilon DNA polymerase complex"/>
    <property type="evidence" value="ECO:0007669"/>
    <property type="project" value="InterPro"/>
</dbReference>
<evidence type="ECO:0000256" key="3">
    <source>
        <dbReference type="ARBA" id="ARBA00005755"/>
    </source>
</evidence>
<proteinExistence type="inferred from homology"/>
<evidence type="ECO:0000256" key="17">
    <source>
        <dbReference type="RuleBase" id="RU365029"/>
    </source>
</evidence>
<feature type="compositionally biased region" description="Low complexity" evidence="18">
    <location>
        <begin position="31"/>
        <end position="59"/>
    </location>
</feature>
<comment type="function">
    <text evidence="17">DNA polymerase II participates in chromosomal DNA replication.</text>
</comment>
<dbReference type="InterPro" id="IPR042087">
    <property type="entry name" value="DNA_pol_B_thumb"/>
</dbReference>
<dbReference type="InterPro" id="IPR012337">
    <property type="entry name" value="RNaseH-like_sf"/>
</dbReference>
<dbReference type="Pfam" id="PF22912">
    <property type="entry name" value="zf-DPOE"/>
    <property type="match status" value="1"/>
</dbReference>
<evidence type="ECO:0000313" key="21">
    <source>
        <dbReference type="Proteomes" id="UP000094801"/>
    </source>
</evidence>
<dbReference type="PANTHER" id="PTHR10670:SF0">
    <property type="entry name" value="DNA POLYMERASE EPSILON CATALYTIC SUBUNIT A"/>
    <property type="match status" value="1"/>
</dbReference>
<dbReference type="GO" id="GO:0000166">
    <property type="term" value="F:nucleotide binding"/>
    <property type="evidence" value="ECO:0007669"/>
    <property type="project" value="InterPro"/>
</dbReference>
<dbReference type="GO" id="GO:0003887">
    <property type="term" value="F:DNA-directed DNA polymerase activity"/>
    <property type="evidence" value="ECO:0007669"/>
    <property type="project" value="UniProtKB-KW"/>
</dbReference>
<evidence type="ECO:0000256" key="4">
    <source>
        <dbReference type="ARBA" id="ARBA00022485"/>
    </source>
</evidence>
<evidence type="ECO:0000256" key="14">
    <source>
        <dbReference type="ARBA" id="ARBA00023125"/>
    </source>
</evidence>
<keyword evidence="7 17" id="KW-0235">DNA replication</keyword>
<evidence type="ECO:0000256" key="8">
    <source>
        <dbReference type="ARBA" id="ARBA00022723"/>
    </source>
</evidence>
<dbReference type="Proteomes" id="UP000094801">
    <property type="component" value="Unassembled WGS sequence"/>
</dbReference>
<dbReference type="InterPro" id="IPR043502">
    <property type="entry name" value="DNA/RNA_pol_sf"/>
</dbReference>
<evidence type="ECO:0000259" key="19">
    <source>
        <dbReference type="SMART" id="SM01159"/>
    </source>
</evidence>
<dbReference type="Gene3D" id="3.30.420.10">
    <property type="entry name" value="Ribonuclease H-like superfamily/Ribonuclease H"/>
    <property type="match status" value="1"/>
</dbReference>
<dbReference type="OrthoDB" id="10060449at2759"/>
<dbReference type="Gene3D" id="3.90.1600.10">
    <property type="entry name" value="Palm domain of DNA polymerase"/>
    <property type="match status" value="1"/>
</dbReference>
<evidence type="ECO:0000256" key="15">
    <source>
        <dbReference type="ARBA" id="ARBA00023242"/>
    </source>
</evidence>
<dbReference type="InterPro" id="IPR006172">
    <property type="entry name" value="DNA-dir_DNA_pol_B"/>
</dbReference>
<dbReference type="GO" id="GO:0000278">
    <property type="term" value="P:mitotic cell cycle"/>
    <property type="evidence" value="ECO:0007669"/>
    <property type="project" value="TreeGrafter"/>
</dbReference>
<dbReference type="Pfam" id="PF08490">
    <property type="entry name" value="DUF1744"/>
    <property type="match status" value="1"/>
</dbReference>
<dbReference type="Gene3D" id="3.30.342.10">
    <property type="entry name" value="DNA Polymerase, chain B, domain 1"/>
    <property type="match status" value="1"/>
</dbReference>
<dbReference type="InterPro" id="IPR055191">
    <property type="entry name" value="POL2_thumb"/>
</dbReference>
<dbReference type="GO" id="GO:0051539">
    <property type="term" value="F:4 iron, 4 sulfur cluster binding"/>
    <property type="evidence" value="ECO:0007669"/>
    <property type="project" value="UniProtKB-KW"/>
</dbReference>
<dbReference type="EMBL" id="KV453851">
    <property type="protein sequence ID" value="ODV85993.1"/>
    <property type="molecule type" value="Genomic_DNA"/>
</dbReference>
<name>A0A1E4T2L5_9ASCO</name>
<dbReference type="CDD" id="cd05535">
    <property type="entry name" value="POLBc_epsilon"/>
    <property type="match status" value="1"/>
</dbReference>
<dbReference type="GO" id="GO:0008270">
    <property type="term" value="F:zinc ion binding"/>
    <property type="evidence" value="ECO:0007669"/>
    <property type="project" value="UniProtKB-KW"/>
</dbReference>
<feature type="region of interest" description="Disordered" evidence="18">
    <location>
        <begin position="1"/>
        <end position="59"/>
    </location>
</feature>